<reference evidence="1 2" key="1">
    <citation type="submission" date="2023-07" db="EMBL/GenBank/DDBJ databases">
        <title>Sequencing the genomes of 1000 actinobacteria strains.</title>
        <authorList>
            <person name="Klenk H.-P."/>
        </authorList>
    </citation>
    <scope>NUCLEOTIDE SEQUENCE [LARGE SCALE GENOMIC DNA]</scope>
    <source>
        <strain evidence="1 2">DSM 44711</strain>
    </source>
</reference>
<dbReference type="Proteomes" id="UP001183629">
    <property type="component" value="Unassembled WGS sequence"/>
</dbReference>
<name>A0AAE3ZMC5_9ACTN</name>
<comment type="caution">
    <text evidence="1">The sequence shown here is derived from an EMBL/GenBank/DDBJ whole genome shotgun (WGS) entry which is preliminary data.</text>
</comment>
<protein>
    <submittedName>
        <fullName evidence="1">Uncharacterized protein</fullName>
    </submittedName>
</protein>
<organism evidence="1 2">
    <name type="scientific">Catenuloplanes niger</name>
    <dbReference type="NCBI Taxonomy" id="587534"/>
    <lineage>
        <taxon>Bacteria</taxon>
        <taxon>Bacillati</taxon>
        <taxon>Actinomycetota</taxon>
        <taxon>Actinomycetes</taxon>
        <taxon>Micromonosporales</taxon>
        <taxon>Micromonosporaceae</taxon>
        <taxon>Catenuloplanes</taxon>
    </lineage>
</organism>
<accession>A0AAE3ZMC5</accession>
<sequence length="49" mass="5263">MAFRYVTFVGNDQQFVPVGGQGRVVVEDHGQDLAFVDLGVGEGPGDREP</sequence>
<evidence type="ECO:0000313" key="1">
    <source>
        <dbReference type="EMBL" id="MDR7320783.1"/>
    </source>
</evidence>
<evidence type="ECO:0000313" key="2">
    <source>
        <dbReference type="Proteomes" id="UP001183629"/>
    </source>
</evidence>
<keyword evidence="2" id="KW-1185">Reference proteome</keyword>
<gene>
    <name evidence="1" type="ORF">J2S44_001033</name>
</gene>
<proteinExistence type="predicted"/>
<dbReference type="AlphaFoldDB" id="A0AAE3ZMC5"/>
<dbReference type="EMBL" id="JAVDYC010000001">
    <property type="protein sequence ID" value="MDR7320783.1"/>
    <property type="molecule type" value="Genomic_DNA"/>
</dbReference>
<dbReference type="RefSeq" id="WP_310409437.1">
    <property type="nucleotide sequence ID" value="NZ_JAVDYC010000001.1"/>
</dbReference>